<evidence type="ECO:0000313" key="1">
    <source>
        <dbReference type="EMBL" id="KRY48775.1"/>
    </source>
</evidence>
<evidence type="ECO:0000313" key="2">
    <source>
        <dbReference type="Proteomes" id="UP000054653"/>
    </source>
</evidence>
<comment type="caution">
    <text evidence="1">The sequence shown here is derived from an EMBL/GenBank/DDBJ whole genome shotgun (WGS) entry which is preliminary data.</text>
</comment>
<proteinExistence type="predicted"/>
<accession>A0A0V1CHT2</accession>
<reference evidence="1 2" key="1">
    <citation type="submission" date="2015-01" db="EMBL/GenBank/DDBJ databases">
        <title>Evolution of Trichinella species and genotypes.</title>
        <authorList>
            <person name="Korhonen P.K."/>
            <person name="Edoardo P."/>
            <person name="Giuseppe L.R."/>
            <person name="Gasser R.B."/>
        </authorList>
    </citation>
    <scope>NUCLEOTIDE SEQUENCE [LARGE SCALE GENOMIC DNA]</scope>
    <source>
        <strain evidence="1">ISS120</strain>
    </source>
</reference>
<protein>
    <submittedName>
        <fullName evidence="1">Uncharacterized protein</fullName>
    </submittedName>
</protein>
<dbReference type="Proteomes" id="UP000054653">
    <property type="component" value="Unassembled WGS sequence"/>
</dbReference>
<name>A0A0V1CHT2_TRIBR</name>
<dbReference type="EMBL" id="JYDI01000196">
    <property type="protein sequence ID" value="KRY48775.1"/>
    <property type="molecule type" value="Genomic_DNA"/>
</dbReference>
<organism evidence="1 2">
    <name type="scientific">Trichinella britovi</name>
    <name type="common">Parasitic roundworm</name>
    <dbReference type="NCBI Taxonomy" id="45882"/>
    <lineage>
        <taxon>Eukaryota</taxon>
        <taxon>Metazoa</taxon>
        <taxon>Ecdysozoa</taxon>
        <taxon>Nematoda</taxon>
        <taxon>Enoplea</taxon>
        <taxon>Dorylaimia</taxon>
        <taxon>Trichinellida</taxon>
        <taxon>Trichinellidae</taxon>
        <taxon>Trichinella</taxon>
    </lineage>
</organism>
<keyword evidence="2" id="KW-1185">Reference proteome</keyword>
<gene>
    <name evidence="1" type="ORF">T03_12950</name>
</gene>
<dbReference type="AlphaFoldDB" id="A0A0V1CHT2"/>
<sequence length="42" mass="5024">MYFLLLTCFHINPIPNLYKMIESADTQLNRGVYRVKRFAQAF</sequence>